<reference evidence="11" key="1">
    <citation type="submission" date="2020-03" db="EMBL/GenBank/DDBJ databases">
        <title>Spirochaetal bacteria isolated from arthropods constitute a novel genus Entomospira genus novum within the order Spirochaetales.</title>
        <authorList>
            <person name="Grana-Miraglia L."/>
            <person name="Sikutova S."/>
            <person name="Fingerle V."/>
            <person name="Sing A."/>
            <person name="Castillo-Ramirez S."/>
            <person name="Margos G."/>
            <person name="Rudolf I."/>
        </authorList>
    </citation>
    <scope>NUCLEOTIDE SEQUENCE</scope>
    <source>
        <strain evidence="11">BR149</strain>
    </source>
</reference>
<feature type="domain" description="Alpha-D-phosphohexomutase alpha/beta/alpha" evidence="9">
    <location>
        <begin position="234"/>
        <end position="317"/>
    </location>
</feature>
<dbReference type="SUPFAM" id="SSF53738">
    <property type="entry name" value="Phosphoglucomutase, first 3 domains"/>
    <property type="match status" value="3"/>
</dbReference>
<sequence length="581" mass="64989">MMSTDLEKRVQFYVEHEHDPHFLALAKKLQQENKPAQLEELFAGSIQFGTGGLRGIMQPGFTTINPLTIHLVSLGIGQYVTSLNHNPPRVVVSYDTRLYSREFAITAAQTFATLGMHVEIFAQPTPVPLLSYAIRTLKADFGVMITASHNPKEYNGYKVYWNGGEQVVSPHDKAMEMAIQKAQPRALLSETEAQETGLWHWLDTEILHQYQTAIAEQPIILAVNALLKTPITNRICYSPLHGSGREPVRYLLEQAGFNVVMPQAQMQYDGNFPSVKTPNPEDAENLQMAITLAKEQDASLVLATDPDADRLGVAVRHQGQFITLTGNQIGVLALHFIIDIEKKANTLPKNALFINTVVTSPLQNKIAKAHHVTEKRVLTGFKHIAEVIAQSEAKQSHTYLFGCEESYGYLIHPLARDKDAVSMALLVALMQEYYTQQGQTLIDTLEQLYLTYGYHRDQQLSYTFKGLSGVKAMQQMMDAIAEHSPVWSQESPLKAIYNYRTQKVYHPDGTEIPRKETLPKTNLLQFELEDETLISARPSGTEPKIKFYISIVARDSSTATTKASAIVSSIEAFIQPYLATT</sequence>
<dbReference type="GO" id="GO:0006166">
    <property type="term" value="P:purine ribonucleoside salvage"/>
    <property type="evidence" value="ECO:0007669"/>
    <property type="project" value="TreeGrafter"/>
</dbReference>
<evidence type="ECO:0000256" key="4">
    <source>
        <dbReference type="ARBA" id="ARBA00022723"/>
    </source>
</evidence>
<accession>A0A968GJL9</accession>
<dbReference type="GO" id="GO:0008973">
    <property type="term" value="F:phosphopentomutase activity"/>
    <property type="evidence" value="ECO:0007669"/>
    <property type="project" value="TreeGrafter"/>
</dbReference>
<dbReference type="GO" id="GO:0000287">
    <property type="term" value="F:magnesium ion binding"/>
    <property type="evidence" value="ECO:0007669"/>
    <property type="project" value="InterPro"/>
</dbReference>
<dbReference type="Gene3D" id="3.30.310.50">
    <property type="entry name" value="Alpha-D-phosphohexomutase, C-terminal domain"/>
    <property type="match status" value="1"/>
</dbReference>
<comment type="cofactor">
    <cofactor evidence="1">
        <name>Mg(2+)</name>
        <dbReference type="ChEBI" id="CHEBI:18420"/>
    </cofactor>
</comment>
<evidence type="ECO:0000259" key="8">
    <source>
        <dbReference type="Pfam" id="PF02878"/>
    </source>
</evidence>
<dbReference type="InterPro" id="IPR036900">
    <property type="entry name" value="A-D-PHexomutase_C_sf"/>
</dbReference>
<protein>
    <submittedName>
        <fullName evidence="11">Phospho-sugar mutase</fullName>
    </submittedName>
</protein>
<dbReference type="AlphaFoldDB" id="A0A968GJL9"/>
<dbReference type="Gene3D" id="3.40.120.10">
    <property type="entry name" value="Alpha-D-Glucose-1,6-Bisphosphate, subunit A, domain 3"/>
    <property type="match status" value="3"/>
</dbReference>
<dbReference type="Pfam" id="PF02880">
    <property type="entry name" value="PGM_PMM_III"/>
    <property type="match status" value="1"/>
</dbReference>
<feature type="domain" description="Alpha-D-phosphohexomutase alpha/beta/alpha" evidence="8">
    <location>
        <begin position="47"/>
        <end position="183"/>
    </location>
</feature>
<dbReference type="GO" id="GO:0005975">
    <property type="term" value="P:carbohydrate metabolic process"/>
    <property type="evidence" value="ECO:0007669"/>
    <property type="project" value="InterPro"/>
</dbReference>
<dbReference type="PANTHER" id="PTHR45745">
    <property type="entry name" value="PHOSPHOMANNOMUTASE 45A"/>
    <property type="match status" value="1"/>
</dbReference>
<dbReference type="Proteomes" id="UP000778951">
    <property type="component" value="Unassembled WGS sequence"/>
</dbReference>
<evidence type="ECO:0000259" key="10">
    <source>
        <dbReference type="Pfam" id="PF02880"/>
    </source>
</evidence>
<dbReference type="CDD" id="cd05799">
    <property type="entry name" value="PGM2"/>
    <property type="match status" value="1"/>
</dbReference>
<evidence type="ECO:0000259" key="9">
    <source>
        <dbReference type="Pfam" id="PF02879"/>
    </source>
</evidence>
<feature type="domain" description="Alpha-D-phosphohexomutase alpha/beta/alpha" evidence="10">
    <location>
        <begin position="326"/>
        <end position="449"/>
    </location>
</feature>
<evidence type="ECO:0000256" key="6">
    <source>
        <dbReference type="ARBA" id="ARBA00023235"/>
    </source>
</evidence>
<comment type="caution">
    <text evidence="11">The sequence shown here is derived from an EMBL/GenBank/DDBJ whole genome shotgun (WGS) entry which is preliminary data.</text>
</comment>
<dbReference type="InterPro" id="IPR016066">
    <property type="entry name" value="A-D-PHexomutase_CS"/>
</dbReference>
<keyword evidence="3" id="KW-0597">Phosphoprotein</keyword>
<evidence type="ECO:0000256" key="3">
    <source>
        <dbReference type="ARBA" id="ARBA00022553"/>
    </source>
</evidence>
<dbReference type="SUPFAM" id="SSF55957">
    <property type="entry name" value="Phosphoglucomutase, C-terminal domain"/>
    <property type="match status" value="1"/>
</dbReference>
<gene>
    <name evidence="11" type="ORF">HCT48_02355</name>
</gene>
<dbReference type="InterPro" id="IPR016055">
    <property type="entry name" value="A-D-PHexomutase_a/b/a-I/II/III"/>
</dbReference>
<evidence type="ECO:0000256" key="1">
    <source>
        <dbReference type="ARBA" id="ARBA00001946"/>
    </source>
</evidence>
<dbReference type="Pfam" id="PF02879">
    <property type="entry name" value="PGM_PMM_II"/>
    <property type="match status" value="1"/>
</dbReference>
<keyword evidence="5 7" id="KW-0460">Magnesium</keyword>
<dbReference type="PROSITE" id="PS00710">
    <property type="entry name" value="PGM_PMM"/>
    <property type="match status" value="1"/>
</dbReference>
<evidence type="ECO:0000313" key="12">
    <source>
        <dbReference type="Proteomes" id="UP000778951"/>
    </source>
</evidence>
<name>A0A968GJL9_9SPIO</name>
<keyword evidence="6" id="KW-0413">Isomerase</keyword>
<dbReference type="PANTHER" id="PTHR45745:SF1">
    <property type="entry name" value="PHOSPHOGLUCOMUTASE 2B-RELATED"/>
    <property type="match status" value="1"/>
</dbReference>
<organism evidence="11 12">
    <name type="scientific">Entomospira culicis</name>
    <dbReference type="NCBI Taxonomy" id="2719989"/>
    <lineage>
        <taxon>Bacteria</taxon>
        <taxon>Pseudomonadati</taxon>
        <taxon>Spirochaetota</taxon>
        <taxon>Spirochaetia</taxon>
        <taxon>Spirochaetales</taxon>
        <taxon>Spirochaetaceae</taxon>
        <taxon>Entomospira</taxon>
    </lineage>
</organism>
<evidence type="ECO:0000256" key="5">
    <source>
        <dbReference type="ARBA" id="ARBA00022842"/>
    </source>
</evidence>
<dbReference type="InterPro" id="IPR005844">
    <property type="entry name" value="A-D-PHexomutase_a/b/a-I"/>
</dbReference>
<keyword evidence="4 7" id="KW-0479">Metal-binding</keyword>
<evidence type="ECO:0000256" key="2">
    <source>
        <dbReference type="ARBA" id="ARBA00010231"/>
    </source>
</evidence>
<dbReference type="RefSeq" id="WP_167695158.1">
    <property type="nucleotide sequence ID" value="NZ_CP118181.1"/>
</dbReference>
<keyword evidence="12" id="KW-1185">Reference proteome</keyword>
<dbReference type="InterPro" id="IPR005845">
    <property type="entry name" value="A-D-PHexomutase_a/b/a-II"/>
</dbReference>
<proteinExistence type="inferred from homology"/>
<dbReference type="InterPro" id="IPR005846">
    <property type="entry name" value="A-D-PHexomutase_a/b/a-III"/>
</dbReference>
<dbReference type="Pfam" id="PF02878">
    <property type="entry name" value="PGM_PMM_I"/>
    <property type="match status" value="1"/>
</dbReference>
<comment type="similarity">
    <text evidence="2 7">Belongs to the phosphohexose mutase family.</text>
</comment>
<evidence type="ECO:0000313" key="11">
    <source>
        <dbReference type="EMBL" id="NIZ69055.1"/>
    </source>
</evidence>
<evidence type="ECO:0000256" key="7">
    <source>
        <dbReference type="RuleBase" id="RU004326"/>
    </source>
</evidence>
<dbReference type="EMBL" id="JAATLM010000001">
    <property type="protein sequence ID" value="NIZ69055.1"/>
    <property type="molecule type" value="Genomic_DNA"/>
</dbReference>